<accession>A0A2S9JFY2</accession>
<dbReference type="Pfam" id="PF07238">
    <property type="entry name" value="PilZ"/>
    <property type="match status" value="1"/>
</dbReference>
<dbReference type="RefSeq" id="WP_105735398.1">
    <property type="nucleotide sequence ID" value="NZ_PVBT01000005.1"/>
</dbReference>
<dbReference type="EMBL" id="PVBT01000005">
    <property type="protein sequence ID" value="PRD51825.1"/>
    <property type="molecule type" value="Genomic_DNA"/>
</dbReference>
<evidence type="ECO:0000313" key="3">
    <source>
        <dbReference type="Proteomes" id="UP000238563"/>
    </source>
</evidence>
<comment type="caution">
    <text evidence="2">The sequence shown here is derived from an EMBL/GenBank/DDBJ whole genome shotgun (WGS) entry which is preliminary data.</text>
</comment>
<evidence type="ECO:0000313" key="2">
    <source>
        <dbReference type="EMBL" id="PRD51825.1"/>
    </source>
</evidence>
<evidence type="ECO:0000259" key="1">
    <source>
        <dbReference type="Pfam" id="PF07238"/>
    </source>
</evidence>
<name>A0A2S9JFY2_9HYPH</name>
<sequence length="113" mass="12804">MPPTESGHKTEKRIEERKRTRLRSGKLATLEGQFLTECHFHNIAGGGARIRTVGPCAIPNRFWLFDDQYRGALMTEIVWHRDGDYGVRFIEDAHVTPLSDAVLSALAGKYYSL</sequence>
<reference evidence="2 3" key="1">
    <citation type="submission" date="2018-02" db="EMBL/GenBank/DDBJ databases">
        <title>The draft genome of Phyllobacterium myrsinacearum DSM5892.</title>
        <authorList>
            <person name="Li L."/>
            <person name="Liu L."/>
            <person name="Zhang X."/>
            <person name="Wang T."/>
        </authorList>
    </citation>
    <scope>NUCLEOTIDE SEQUENCE [LARGE SCALE GENOMIC DNA]</scope>
    <source>
        <strain evidence="2 3">DSM 5892</strain>
    </source>
</reference>
<gene>
    <name evidence="2" type="ORF">C5750_17365</name>
</gene>
<proteinExistence type="predicted"/>
<dbReference type="OrthoDB" id="7950104at2"/>
<keyword evidence="3" id="KW-1185">Reference proteome</keyword>
<organism evidence="2 3">
    <name type="scientific">Phyllobacterium myrsinacearum</name>
    <dbReference type="NCBI Taxonomy" id="28101"/>
    <lineage>
        <taxon>Bacteria</taxon>
        <taxon>Pseudomonadati</taxon>
        <taxon>Pseudomonadota</taxon>
        <taxon>Alphaproteobacteria</taxon>
        <taxon>Hyphomicrobiales</taxon>
        <taxon>Phyllobacteriaceae</taxon>
        <taxon>Phyllobacterium</taxon>
    </lineage>
</organism>
<dbReference type="GO" id="GO:0035438">
    <property type="term" value="F:cyclic-di-GMP binding"/>
    <property type="evidence" value="ECO:0007669"/>
    <property type="project" value="InterPro"/>
</dbReference>
<feature type="domain" description="PilZ" evidence="1">
    <location>
        <begin position="32"/>
        <end position="91"/>
    </location>
</feature>
<dbReference type="Proteomes" id="UP000238563">
    <property type="component" value="Unassembled WGS sequence"/>
</dbReference>
<dbReference type="InterPro" id="IPR009875">
    <property type="entry name" value="PilZ_domain"/>
</dbReference>
<dbReference type="SUPFAM" id="SSF141371">
    <property type="entry name" value="PilZ domain-like"/>
    <property type="match status" value="1"/>
</dbReference>
<dbReference type="AlphaFoldDB" id="A0A2S9JFY2"/>
<protein>
    <submittedName>
        <fullName evidence="2">Pilus assembly protein PilZ</fullName>
    </submittedName>
</protein>